<sequence>MKHISTTLKYLLFLSIGVALLYFAFKDMPLAKLWDGLKTANYYWVGVTVMLGVAAYISRAYRWNLLIESLGYKPRLLHTTSAVLVGYLANIAFPRLGEVTRCAMLHKSDKIPFDSLVGTVIVERAFDIFTLIILILVVAISKISLFGNFFSQHLIVPLSKSIGNNINIPTEYYIFSGLILLGLVVFGFLLREKFKHSTPVLKIKKAAVGVIVGLKTGYQMKRRKAFLFSTLVLWVSYWLMSWLIVFAIPETGSLGPLDGLFLLAAGSIGMAAPVQGGFGSFHLMLALALGLYGISWENGLIVATLSHESQALFAVILGIIGFYIIVFSVRKQKTTKE</sequence>
<keyword evidence="3 6" id="KW-0812">Transmembrane</keyword>
<accession>A0A1G6MYA8</accession>
<dbReference type="NCBIfam" id="TIGR00374">
    <property type="entry name" value="flippase-like domain"/>
    <property type="match status" value="1"/>
</dbReference>
<dbReference type="AlphaFoldDB" id="A0A1G6MYA8"/>
<evidence type="ECO:0000256" key="6">
    <source>
        <dbReference type="SAM" id="Phobius"/>
    </source>
</evidence>
<feature type="transmembrane region" description="Helical" evidence="6">
    <location>
        <begin position="128"/>
        <end position="150"/>
    </location>
</feature>
<evidence type="ECO:0000256" key="3">
    <source>
        <dbReference type="ARBA" id="ARBA00022692"/>
    </source>
</evidence>
<comment type="subcellular location">
    <subcellularLocation>
        <location evidence="1">Cell membrane</location>
        <topology evidence="1">Multi-pass membrane protein</topology>
    </subcellularLocation>
</comment>
<feature type="transmembrane region" description="Helical" evidence="6">
    <location>
        <begin position="311"/>
        <end position="329"/>
    </location>
</feature>
<organism evidence="7 8">
    <name type="scientific">Williamwhitmania taraxaci</name>
    <dbReference type="NCBI Taxonomy" id="1640674"/>
    <lineage>
        <taxon>Bacteria</taxon>
        <taxon>Pseudomonadati</taxon>
        <taxon>Bacteroidota</taxon>
        <taxon>Bacteroidia</taxon>
        <taxon>Bacteroidales</taxon>
        <taxon>Williamwhitmaniaceae</taxon>
        <taxon>Williamwhitmania</taxon>
    </lineage>
</organism>
<keyword evidence="8" id="KW-1185">Reference proteome</keyword>
<protein>
    <recommendedName>
        <fullName evidence="9">Lysylphosphatidylglycerol synthase TM region</fullName>
    </recommendedName>
</protein>
<evidence type="ECO:0000256" key="2">
    <source>
        <dbReference type="ARBA" id="ARBA00022475"/>
    </source>
</evidence>
<name>A0A1G6MYA8_9BACT</name>
<dbReference type="STRING" id="1640674.SAMN05216323_103924"/>
<evidence type="ECO:0000313" key="8">
    <source>
        <dbReference type="Proteomes" id="UP000199452"/>
    </source>
</evidence>
<evidence type="ECO:0000313" key="7">
    <source>
        <dbReference type="EMBL" id="SDC60523.1"/>
    </source>
</evidence>
<dbReference type="EMBL" id="FMYP01000039">
    <property type="protein sequence ID" value="SDC60523.1"/>
    <property type="molecule type" value="Genomic_DNA"/>
</dbReference>
<feature type="transmembrane region" description="Helical" evidence="6">
    <location>
        <begin position="225"/>
        <end position="248"/>
    </location>
</feature>
<keyword evidence="4 6" id="KW-1133">Transmembrane helix</keyword>
<dbReference type="PANTHER" id="PTHR39087:SF2">
    <property type="entry name" value="UPF0104 MEMBRANE PROTEIN MJ1595"/>
    <property type="match status" value="1"/>
</dbReference>
<proteinExistence type="predicted"/>
<reference evidence="7 8" key="1">
    <citation type="submission" date="2016-09" db="EMBL/GenBank/DDBJ databases">
        <authorList>
            <person name="Capua I."/>
            <person name="De Benedictis P."/>
            <person name="Joannis T."/>
            <person name="Lombin L.H."/>
            <person name="Cattoli G."/>
        </authorList>
    </citation>
    <scope>NUCLEOTIDE SEQUENCE [LARGE SCALE GENOMIC DNA]</scope>
    <source>
        <strain evidence="7 8">A7P-90m</strain>
    </source>
</reference>
<feature type="transmembrane region" description="Helical" evidence="6">
    <location>
        <begin position="285"/>
        <end position="305"/>
    </location>
</feature>
<dbReference type="InterPro" id="IPR022791">
    <property type="entry name" value="L-PG_synthase/AglD"/>
</dbReference>
<evidence type="ECO:0000256" key="1">
    <source>
        <dbReference type="ARBA" id="ARBA00004651"/>
    </source>
</evidence>
<keyword evidence="2" id="KW-1003">Cell membrane</keyword>
<dbReference type="GO" id="GO:0005886">
    <property type="term" value="C:plasma membrane"/>
    <property type="evidence" value="ECO:0007669"/>
    <property type="project" value="UniProtKB-SubCell"/>
</dbReference>
<feature type="transmembrane region" description="Helical" evidence="6">
    <location>
        <begin position="40"/>
        <end position="57"/>
    </location>
</feature>
<evidence type="ECO:0000256" key="5">
    <source>
        <dbReference type="ARBA" id="ARBA00023136"/>
    </source>
</evidence>
<dbReference type="Pfam" id="PF03706">
    <property type="entry name" value="LPG_synthase_TM"/>
    <property type="match status" value="1"/>
</dbReference>
<dbReference type="PANTHER" id="PTHR39087">
    <property type="entry name" value="UPF0104 MEMBRANE PROTEIN MJ1595"/>
    <property type="match status" value="1"/>
</dbReference>
<evidence type="ECO:0008006" key="9">
    <source>
        <dbReference type="Google" id="ProtNLM"/>
    </source>
</evidence>
<keyword evidence="5 6" id="KW-0472">Membrane</keyword>
<dbReference type="RefSeq" id="WP_125869845.1">
    <property type="nucleotide sequence ID" value="NZ_FMYP01000039.1"/>
</dbReference>
<gene>
    <name evidence="7" type="ORF">SAMN05216323_103924</name>
</gene>
<dbReference type="OrthoDB" id="9812094at2"/>
<dbReference type="Proteomes" id="UP000199452">
    <property type="component" value="Unassembled WGS sequence"/>
</dbReference>
<feature type="transmembrane region" description="Helical" evidence="6">
    <location>
        <begin position="260"/>
        <end position="278"/>
    </location>
</feature>
<feature type="transmembrane region" description="Helical" evidence="6">
    <location>
        <begin position="170"/>
        <end position="190"/>
    </location>
</feature>
<feature type="transmembrane region" description="Helical" evidence="6">
    <location>
        <begin position="7"/>
        <end position="25"/>
    </location>
</feature>
<evidence type="ECO:0000256" key="4">
    <source>
        <dbReference type="ARBA" id="ARBA00022989"/>
    </source>
</evidence>